<feature type="domain" description="MADF" evidence="1">
    <location>
        <begin position="18"/>
        <end position="110"/>
    </location>
</feature>
<proteinExistence type="predicted"/>
<gene>
    <name evidence="3" type="primary">LOC108616740</name>
</gene>
<dbReference type="PROSITE" id="PS51029">
    <property type="entry name" value="MADF"/>
    <property type="match status" value="1"/>
</dbReference>
<dbReference type="PANTHER" id="PTHR21505">
    <property type="entry name" value="MADF DOMAIN-CONTAINING PROTEIN-RELATED"/>
    <property type="match status" value="1"/>
</dbReference>
<organism evidence="2 3">
    <name type="scientific">Drosophila arizonae</name>
    <name type="common">Fruit fly</name>
    <dbReference type="NCBI Taxonomy" id="7263"/>
    <lineage>
        <taxon>Eukaryota</taxon>
        <taxon>Metazoa</taxon>
        <taxon>Ecdysozoa</taxon>
        <taxon>Arthropoda</taxon>
        <taxon>Hexapoda</taxon>
        <taxon>Insecta</taxon>
        <taxon>Pterygota</taxon>
        <taxon>Neoptera</taxon>
        <taxon>Endopterygota</taxon>
        <taxon>Diptera</taxon>
        <taxon>Brachycera</taxon>
        <taxon>Muscomorpha</taxon>
        <taxon>Ephydroidea</taxon>
        <taxon>Drosophilidae</taxon>
        <taxon>Drosophila</taxon>
    </lineage>
</organism>
<dbReference type="PANTHER" id="PTHR21505:SF8">
    <property type="entry name" value="DPT-YFP REPRESSOR BY OVEREXPRESSION, ISOFORM D-RELATED"/>
    <property type="match status" value="1"/>
</dbReference>
<dbReference type="InterPro" id="IPR006578">
    <property type="entry name" value="MADF-dom"/>
</dbReference>
<keyword evidence="2" id="KW-1185">Reference proteome</keyword>
<accession>A0ABM1PKB1</accession>
<evidence type="ECO:0000313" key="3">
    <source>
        <dbReference type="RefSeq" id="XP_017867647.1"/>
    </source>
</evidence>
<sequence>MSSNGGLPFRFTDERHMKFVELYSREPCLWNRQPQLWAARNAAYKRIQMGINAEAEPTENPITIQGVKMKIKNLRTGYHQELKKIRANPKYTPKIPWFAPLHKFMAQFLDKKSDEDIVLVNTPPLKRLQIKLPRLKTIKLLPLESEEKREIKMELEPDQQVLIPTTALSVMPTQSPPPPLRLITSPAQPPSPVEVNPTPVVSSALLDRTRTLPSLGDDEFMFFGLSVAAQLRSMPLSNAMIMQSKIQYMLSVERRKISGDTTEVNLFT</sequence>
<dbReference type="GeneID" id="108616740"/>
<name>A0ABM1PKB1_DROAR</name>
<dbReference type="Proteomes" id="UP000694904">
    <property type="component" value="Chromosome 5"/>
</dbReference>
<reference evidence="3" key="3">
    <citation type="submission" date="2025-08" db="UniProtKB">
        <authorList>
            <consortium name="RefSeq"/>
        </authorList>
    </citation>
    <scope>IDENTIFICATION</scope>
    <source>
        <tissue evidence="3">Whole organism</tissue>
    </source>
</reference>
<evidence type="ECO:0000259" key="1">
    <source>
        <dbReference type="PROSITE" id="PS51029"/>
    </source>
</evidence>
<reference evidence="2" key="1">
    <citation type="journal article" date="1997" name="Nucleic Acids Res.">
        <title>tRNAscan-SE: a program for improved detection of transfer RNA genes in genomic sequence.</title>
        <authorList>
            <person name="Lowe T.M."/>
            <person name="Eddy S.R."/>
        </authorList>
    </citation>
    <scope>NUCLEOTIDE SEQUENCE [LARGE SCALE GENOMIC DNA]</scope>
</reference>
<protein>
    <submittedName>
        <fullName evidence="3">Uncharacterized protein LOC108616740</fullName>
    </submittedName>
</protein>
<reference evidence="2" key="2">
    <citation type="journal article" date="2016" name="G3 (Bethesda)">
        <title>Genome Evolution in Three Species of Cactophilic Drosophila.</title>
        <authorList>
            <person name="Sanchez-Flores A."/>
            <person name="Penazola F."/>
            <person name="Carpinteyro-Ponce J."/>
            <person name="Nazario-Yepiz N."/>
            <person name="Abreu-Goodger C."/>
            <person name="Machado C.A."/>
            <person name="Markow T.A."/>
        </authorList>
    </citation>
    <scope>NUCLEOTIDE SEQUENCE [LARGE SCALE GENOMIC DNA]</scope>
</reference>
<dbReference type="SMART" id="SM00595">
    <property type="entry name" value="MADF"/>
    <property type="match status" value="1"/>
</dbReference>
<evidence type="ECO:0000313" key="2">
    <source>
        <dbReference type="Proteomes" id="UP000694904"/>
    </source>
</evidence>
<dbReference type="Pfam" id="PF10545">
    <property type="entry name" value="MADF_DNA_bdg"/>
    <property type="match status" value="1"/>
</dbReference>
<dbReference type="RefSeq" id="XP_017867647.1">
    <property type="nucleotide sequence ID" value="XM_018012158.1"/>
</dbReference>